<reference evidence="1" key="1">
    <citation type="journal article" date="2014" name="Front. Microbiol.">
        <title>High frequency of phylogenetically diverse reductive dehalogenase-homologous genes in deep subseafloor sedimentary metagenomes.</title>
        <authorList>
            <person name="Kawai M."/>
            <person name="Futagami T."/>
            <person name="Toyoda A."/>
            <person name="Takaki Y."/>
            <person name="Nishi S."/>
            <person name="Hori S."/>
            <person name="Arai W."/>
            <person name="Tsubouchi T."/>
            <person name="Morono Y."/>
            <person name="Uchiyama I."/>
            <person name="Ito T."/>
            <person name="Fujiyama A."/>
            <person name="Inagaki F."/>
            <person name="Takami H."/>
        </authorList>
    </citation>
    <scope>NUCLEOTIDE SEQUENCE</scope>
    <source>
        <strain evidence="1">Expedition CK06-06</strain>
    </source>
</reference>
<evidence type="ECO:0000313" key="1">
    <source>
        <dbReference type="EMBL" id="GAH78076.1"/>
    </source>
</evidence>
<feature type="non-terminal residue" evidence="1">
    <location>
        <position position="54"/>
    </location>
</feature>
<protein>
    <submittedName>
        <fullName evidence="1">Uncharacterized protein</fullName>
    </submittedName>
</protein>
<organism evidence="1">
    <name type="scientific">marine sediment metagenome</name>
    <dbReference type="NCBI Taxonomy" id="412755"/>
    <lineage>
        <taxon>unclassified sequences</taxon>
        <taxon>metagenomes</taxon>
        <taxon>ecological metagenomes</taxon>
    </lineage>
</organism>
<dbReference type="EMBL" id="BARU01044463">
    <property type="protein sequence ID" value="GAH78076.1"/>
    <property type="molecule type" value="Genomic_DNA"/>
</dbReference>
<name>X1I6R9_9ZZZZ</name>
<comment type="caution">
    <text evidence="1">The sequence shown here is derived from an EMBL/GenBank/DDBJ whole genome shotgun (WGS) entry which is preliminary data.</text>
</comment>
<sequence>MAASTTYLSLTKPAVTDGEKVNEDKVETPVLTNVLVPVGNVTLVAPPVVIVKAS</sequence>
<accession>X1I6R9</accession>
<gene>
    <name evidence="1" type="ORF">S03H2_67799</name>
</gene>
<dbReference type="AlphaFoldDB" id="X1I6R9"/>
<proteinExistence type="predicted"/>